<feature type="compositionally biased region" description="Basic and acidic residues" evidence="1">
    <location>
        <begin position="319"/>
        <end position="330"/>
    </location>
</feature>
<organism evidence="2 3">
    <name type="scientific">Streptomyces atratus</name>
    <dbReference type="NCBI Taxonomy" id="1893"/>
    <lineage>
        <taxon>Bacteria</taxon>
        <taxon>Bacillati</taxon>
        <taxon>Actinomycetota</taxon>
        <taxon>Actinomycetes</taxon>
        <taxon>Kitasatosporales</taxon>
        <taxon>Streptomycetaceae</taxon>
        <taxon>Streptomyces</taxon>
    </lineage>
</organism>
<feature type="compositionally biased region" description="Basic residues" evidence="1">
    <location>
        <begin position="273"/>
        <end position="285"/>
    </location>
</feature>
<gene>
    <name evidence="2" type="ORF">SAMN02787144_10489</name>
</gene>
<dbReference type="EMBL" id="FPJO01000048">
    <property type="protein sequence ID" value="SFY44503.1"/>
    <property type="molecule type" value="Genomic_DNA"/>
</dbReference>
<evidence type="ECO:0000256" key="1">
    <source>
        <dbReference type="SAM" id="MobiDB-lite"/>
    </source>
</evidence>
<dbReference type="AlphaFoldDB" id="A0A1K2F9R8"/>
<feature type="compositionally biased region" description="Low complexity" evidence="1">
    <location>
        <begin position="120"/>
        <end position="140"/>
    </location>
</feature>
<feature type="region of interest" description="Disordered" evidence="1">
    <location>
        <begin position="87"/>
        <end position="336"/>
    </location>
</feature>
<feature type="compositionally biased region" description="Low complexity" evidence="1">
    <location>
        <begin position="194"/>
        <end position="210"/>
    </location>
</feature>
<accession>A0A1K2F9R8</accession>
<evidence type="ECO:0000313" key="2">
    <source>
        <dbReference type="EMBL" id="SFY44503.1"/>
    </source>
</evidence>
<proteinExistence type="predicted"/>
<feature type="region of interest" description="Disordered" evidence="1">
    <location>
        <begin position="375"/>
        <end position="404"/>
    </location>
</feature>
<name>A0A1K2F9R8_STRAR</name>
<dbReference type="Proteomes" id="UP000181909">
    <property type="component" value="Unassembled WGS sequence"/>
</dbReference>
<feature type="compositionally biased region" description="Polar residues" evidence="1">
    <location>
        <begin position="171"/>
        <end position="186"/>
    </location>
</feature>
<feature type="compositionally biased region" description="Basic and acidic residues" evidence="1">
    <location>
        <begin position="384"/>
        <end position="397"/>
    </location>
</feature>
<feature type="compositionally biased region" description="Low complexity" evidence="1">
    <location>
        <begin position="87"/>
        <end position="107"/>
    </location>
</feature>
<protein>
    <submittedName>
        <fullName evidence="2">Uncharacterized protein</fullName>
    </submittedName>
</protein>
<evidence type="ECO:0000313" key="3">
    <source>
        <dbReference type="Proteomes" id="UP000181909"/>
    </source>
</evidence>
<sequence>MKLGWIARGEHVQHHVGHLVGERKWAKDIPGRRSGSFMGSGCRAQRAHRRVQAQTSGAGQMVENATRLWSPSQHAFRHVGGRFPYTSYPRRAASPDRSPARSPAESSWRTARCNDRSDGTALTPPAAAASAANSRCTAATFPPHTASRSRRSPVTNTLGRATEVSRPSARATASQFQPVRSETPSPCATARTCAVVSSPRPSSAISRPIAVSRPTARGIIPSGIPTPDPPEQLQADSYPRRWSTIPTRRTAPHERLNHAPFPPRTTSRPATPTRHHSRRLQRRHQTAPGNDTRLHHENDTHQHSPTTQNPSPHPLPSNEDPRRHTTEKKPATPISLDCLKRSRRGCSGDAEGVVSASDEAVDAILRALQTPARRTLAGRGVADPGHRRDRLREDPDRRHGRRETSLGLSCGWLSDA</sequence>
<feature type="compositionally biased region" description="Basic and acidic residues" evidence="1">
    <location>
        <begin position="292"/>
        <end position="302"/>
    </location>
</feature>
<reference evidence="2 3" key="1">
    <citation type="submission" date="2016-11" db="EMBL/GenBank/DDBJ databases">
        <authorList>
            <person name="Jaros S."/>
            <person name="Januszkiewicz K."/>
            <person name="Wedrychowicz H."/>
        </authorList>
    </citation>
    <scope>NUCLEOTIDE SEQUENCE [LARGE SCALE GENOMIC DNA]</scope>
    <source>
        <strain evidence="2 3">OK807</strain>
    </source>
</reference>